<proteinExistence type="predicted"/>
<feature type="region of interest" description="Disordered" evidence="1">
    <location>
        <begin position="57"/>
        <end position="100"/>
    </location>
</feature>
<dbReference type="AlphaFoldDB" id="A0AAE0I395"/>
<protein>
    <submittedName>
        <fullName evidence="2">Uncharacterized protein</fullName>
    </submittedName>
</protein>
<sequence>MLLPNHPALVLVLALAILLTHLLFFSPLFYSGSSFLPGNELDSAVFLKQPELYNPLGRQDVDDTPDKFALEQAGGDRSRGKADPEEGSSSIKEAYLERIA</sequence>
<evidence type="ECO:0000313" key="2">
    <source>
        <dbReference type="EMBL" id="KAK3317367.1"/>
    </source>
</evidence>
<organism evidence="2 3">
    <name type="scientific">Cercophora scortea</name>
    <dbReference type="NCBI Taxonomy" id="314031"/>
    <lineage>
        <taxon>Eukaryota</taxon>
        <taxon>Fungi</taxon>
        <taxon>Dikarya</taxon>
        <taxon>Ascomycota</taxon>
        <taxon>Pezizomycotina</taxon>
        <taxon>Sordariomycetes</taxon>
        <taxon>Sordariomycetidae</taxon>
        <taxon>Sordariales</taxon>
        <taxon>Lasiosphaeriaceae</taxon>
        <taxon>Cercophora</taxon>
    </lineage>
</organism>
<dbReference type="Proteomes" id="UP001286456">
    <property type="component" value="Unassembled WGS sequence"/>
</dbReference>
<evidence type="ECO:0000256" key="1">
    <source>
        <dbReference type="SAM" id="MobiDB-lite"/>
    </source>
</evidence>
<dbReference type="EMBL" id="JAUEPO010000007">
    <property type="protein sequence ID" value="KAK3317367.1"/>
    <property type="molecule type" value="Genomic_DNA"/>
</dbReference>
<evidence type="ECO:0000313" key="3">
    <source>
        <dbReference type="Proteomes" id="UP001286456"/>
    </source>
</evidence>
<gene>
    <name evidence="2" type="ORF">B0T19DRAFT_488633</name>
</gene>
<reference evidence="2" key="1">
    <citation type="journal article" date="2023" name="Mol. Phylogenet. Evol.">
        <title>Genome-scale phylogeny and comparative genomics of the fungal order Sordariales.</title>
        <authorList>
            <person name="Hensen N."/>
            <person name="Bonometti L."/>
            <person name="Westerberg I."/>
            <person name="Brannstrom I.O."/>
            <person name="Guillou S."/>
            <person name="Cros-Aarteil S."/>
            <person name="Calhoun S."/>
            <person name="Haridas S."/>
            <person name="Kuo A."/>
            <person name="Mondo S."/>
            <person name="Pangilinan J."/>
            <person name="Riley R."/>
            <person name="LaButti K."/>
            <person name="Andreopoulos B."/>
            <person name="Lipzen A."/>
            <person name="Chen C."/>
            <person name="Yan M."/>
            <person name="Daum C."/>
            <person name="Ng V."/>
            <person name="Clum A."/>
            <person name="Steindorff A."/>
            <person name="Ohm R.A."/>
            <person name="Martin F."/>
            <person name="Silar P."/>
            <person name="Natvig D.O."/>
            <person name="Lalanne C."/>
            <person name="Gautier V."/>
            <person name="Ament-Velasquez S.L."/>
            <person name="Kruys A."/>
            <person name="Hutchinson M.I."/>
            <person name="Powell A.J."/>
            <person name="Barry K."/>
            <person name="Miller A.N."/>
            <person name="Grigoriev I.V."/>
            <person name="Debuchy R."/>
            <person name="Gladieux P."/>
            <person name="Hiltunen Thoren M."/>
            <person name="Johannesson H."/>
        </authorList>
    </citation>
    <scope>NUCLEOTIDE SEQUENCE</scope>
    <source>
        <strain evidence="2">SMH4131-1</strain>
    </source>
</reference>
<name>A0AAE0I395_9PEZI</name>
<feature type="compositionally biased region" description="Basic and acidic residues" evidence="1">
    <location>
        <begin position="59"/>
        <end position="84"/>
    </location>
</feature>
<reference evidence="2" key="2">
    <citation type="submission" date="2023-06" db="EMBL/GenBank/DDBJ databases">
        <authorList>
            <consortium name="Lawrence Berkeley National Laboratory"/>
            <person name="Haridas S."/>
            <person name="Hensen N."/>
            <person name="Bonometti L."/>
            <person name="Westerberg I."/>
            <person name="Brannstrom I.O."/>
            <person name="Guillou S."/>
            <person name="Cros-Aarteil S."/>
            <person name="Calhoun S."/>
            <person name="Kuo A."/>
            <person name="Mondo S."/>
            <person name="Pangilinan J."/>
            <person name="Riley R."/>
            <person name="Labutti K."/>
            <person name="Andreopoulos B."/>
            <person name="Lipzen A."/>
            <person name="Chen C."/>
            <person name="Yanf M."/>
            <person name="Daum C."/>
            <person name="Ng V."/>
            <person name="Clum A."/>
            <person name="Steindorff A."/>
            <person name="Ohm R."/>
            <person name="Martin F."/>
            <person name="Silar P."/>
            <person name="Natvig D."/>
            <person name="Lalanne C."/>
            <person name="Gautier V."/>
            <person name="Ament-Velasquez S.L."/>
            <person name="Kruys A."/>
            <person name="Hutchinson M.I."/>
            <person name="Powell A.J."/>
            <person name="Barry K."/>
            <person name="Miller A.N."/>
            <person name="Grigoriev I.V."/>
            <person name="Debuchy R."/>
            <person name="Gladieux P."/>
            <person name="Thoren M.H."/>
            <person name="Johannesson H."/>
        </authorList>
    </citation>
    <scope>NUCLEOTIDE SEQUENCE</scope>
    <source>
        <strain evidence="2">SMH4131-1</strain>
    </source>
</reference>
<keyword evidence="3" id="KW-1185">Reference proteome</keyword>
<accession>A0AAE0I395</accession>
<comment type="caution">
    <text evidence="2">The sequence shown here is derived from an EMBL/GenBank/DDBJ whole genome shotgun (WGS) entry which is preliminary data.</text>
</comment>